<feature type="transmembrane region" description="Helical" evidence="6">
    <location>
        <begin position="254"/>
        <end position="273"/>
    </location>
</feature>
<feature type="transmembrane region" description="Helical" evidence="6">
    <location>
        <begin position="72"/>
        <end position="90"/>
    </location>
</feature>
<feature type="transmembrane region" description="Helical" evidence="6">
    <location>
        <begin position="157"/>
        <end position="181"/>
    </location>
</feature>
<dbReference type="InterPro" id="IPR036259">
    <property type="entry name" value="MFS_trans_sf"/>
</dbReference>
<keyword evidence="8" id="KW-1185">Reference proteome</keyword>
<dbReference type="GO" id="GO:0005886">
    <property type="term" value="C:plasma membrane"/>
    <property type="evidence" value="ECO:0007669"/>
    <property type="project" value="TreeGrafter"/>
</dbReference>
<dbReference type="Proteomes" id="UP000281691">
    <property type="component" value="Unassembled WGS sequence"/>
</dbReference>
<feature type="transmembrane region" description="Helical" evidence="6">
    <location>
        <begin position="187"/>
        <end position="209"/>
    </location>
</feature>
<feature type="transmembrane region" description="Helical" evidence="6">
    <location>
        <begin position="419"/>
        <end position="442"/>
    </location>
</feature>
<feature type="transmembrane region" description="Helical" evidence="6">
    <location>
        <begin position="33"/>
        <end position="52"/>
    </location>
</feature>
<dbReference type="GO" id="GO:0012505">
    <property type="term" value="C:endomembrane system"/>
    <property type="evidence" value="ECO:0007669"/>
    <property type="project" value="UniProtKB-SubCell"/>
</dbReference>
<evidence type="ECO:0000256" key="6">
    <source>
        <dbReference type="SAM" id="Phobius"/>
    </source>
</evidence>
<dbReference type="Gene3D" id="1.20.1250.20">
    <property type="entry name" value="MFS general substrate transporter like domains"/>
    <property type="match status" value="1"/>
</dbReference>
<feature type="transmembrane region" description="Helical" evidence="6">
    <location>
        <begin position="324"/>
        <end position="349"/>
    </location>
</feature>
<feature type="transmembrane region" description="Helical" evidence="6">
    <location>
        <begin position="102"/>
        <end position="120"/>
    </location>
</feature>
<evidence type="ECO:0000256" key="1">
    <source>
        <dbReference type="ARBA" id="ARBA00004127"/>
    </source>
</evidence>
<name>A0A3N4VT96_9PAST</name>
<comment type="subcellular location">
    <subcellularLocation>
        <location evidence="1">Endomembrane system</location>
        <topology evidence="1">Multi-pass membrane protein</topology>
    </subcellularLocation>
</comment>
<dbReference type="AlphaFoldDB" id="A0A3N4VT96"/>
<feature type="transmembrane region" description="Helical" evidence="6">
    <location>
        <begin position="356"/>
        <end position="375"/>
    </location>
</feature>
<feature type="transmembrane region" description="Helical" evidence="6">
    <location>
        <begin position="509"/>
        <end position="531"/>
    </location>
</feature>
<keyword evidence="3 6" id="KW-0812">Transmembrane</keyword>
<gene>
    <name evidence="7" type="ORF">EDC46_0740</name>
</gene>
<feature type="transmembrane region" description="Helical" evidence="6">
    <location>
        <begin position="126"/>
        <end position="148"/>
    </location>
</feature>
<dbReference type="Pfam" id="PF07690">
    <property type="entry name" value="MFS_1"/>
    <property type="match status" value="1"/>
</dbReference>
<feature type="transmembrane region" description="Helical" evidence="6">
    <location>
        <begin position="221"/>
        <end position="242"/>
    </location>
</feature>
<reference evidence="7 8" key="1">
    <citation type="submission" date="2018-11" db="EMBL/GenBank/DDBJ databases">
        <title>Genomic Encyclopedia of Type Strains, Phase IV (KMG-IV): sequencing the most valuable type-strain genomes for metagenomic binning, comparative biology and taxonomic classification.</title>
        <authorList>
            <person name="Goeker M."/>
        </authorList>
    </citation>
    <scope>NUCLEOTIDE SEQUENCE [LARGE SCALE GENOMIC DNA]</scope>
    <source>
        <strain evidence="7 8">DSM 27238</strain>
    </source>
</reference>
<feature type="transmembrane region" description="Helical" evidence="6">
    <location>
        <begin position="381"/>
        <end position="398"/>
    </location>
</feature>
<keyword evidence="5 6" id="KW-0472">Membrane</keyword>
<dbReference type="PANTHER" id="PTHR23501">
    <property type="entry name" value="MAJOR FACILITATOR SUPERFAMILY"/>
    <property type="match status" value="1"/>
</dbReference>
<dbReference type="PANTHER" id="PTHR23501:SF191">
    <property type="entry name" value="VACUOLAR BASIC AMINO ACID TRANSPORTER 4"/>
    <property type="match status" value="1"/>
</dbReference>
<dbReference type="OrthoDB" id="5314453at2"/>
<evidence type="ECO:0000313" key="7">
    <source>
        <dbReference type="EMBL" id="RPE86342.1"/>
    </source>
</evidence>
<dbReference type="EMBL" id="RKQP01000001">
    <property type="protein sequence ID" value="RPE86342.1"/>
    <property type="molecule type" value="Genomic_DNA"/>
</dbReference>
<accession>A0A3N4VT96</accession>
<proteinExistence type="predicted"/>
<evidence type="ECO:0000256" key="3">
    <source>
        <dbReference type="ARBA" id="ARBA00022692"/>
    </source>
</evidence>
<evidence type="ECO:0000313" key="8">
    <source>
        <dbReference type="Proteomes" id="UP000281691"/>
    </source>
</evidence>
<feature type="transmembrane region" description="Helical" evidence="6">
    <location>
        <begin position="285"/>
        <end position="304"/>
    </location>
</feature>
<dbReference type="InterPro" id="IPR011701">
    <property type="entry name" value="MFS"/>
</dbReference>
<dbReference type="SUPFAM" id="SSF103473">
    <property type="entry name" value="MFS general substrate transporter"/>
    <property type="match status" value="1"/>
</dbReference>
<evidence type="ECO:0000256" key="4">
    <source>
        <dbReference type="ARBA" id="ARBA00022989"/>
    </source>
</evidence>
<organism evidence="7 8">
    <name type="scientific">Vespertiliibacter pulmonis</name>
    <dbReference type="NCBI Taxonomy" id="1443036"/>
    <lineage>
        <taxon>Bacteria</taxon>
        <taxon>Pseudomonadati</taxon>
        <taxon>Pseudomonadota</taxon>
        <taxon>Gammaproteobacteria</taxon>
        <taxon>Pasteurellales</taxon>
        <taxon>Pasteurellaceae</taxon>
        <taxon>Vespertiliibacter</taxon>
    </lineage>
</organism>
<keyword evidence="4 6" id="KW-1133">Transmembrane helix</keyword>
<dbReference type="GO" id="GO:0022857">
    <property type="term" value="F:transmembrane transporter activity"/>
    <property type="evidence" value="ECO:0007669"/>
    <property type="project" value="InterPro"/>
</dbReference>
<comment type="caution">
    <text evidence="7">The sequence shown here is derived from an EMBL/GenBank/DDBJ whole genome shotgun (WGS) entry which is preliminary data.</text>
</comment>
<evidence type="ECO:0000256" key="2">
    <source>
        <dbReference type="ARBA" id="ARBA00022448"/>
    </source>
</evidence>
<keyword evidence="2" id="KW-0813">Transport</keyword>
<dbReference type="RefSeq" id="WP_124210879.1">
    <property type="nucleotide sequence ID" value="NZ_CP016615.1"/>
</dbReference>
<sequence>MSLESNGYTFKPHEMPFMAGSPASPDHPVRRRIFYFLIGVLLSVTAGLQNGILMAAMPQLQASLALQVDQVGWIQVSYYMTYACMSIFFFKFRQHFGLQHFVRTVLFLLLIANVLQALNISFTVEIIARGISGIAASGLMVLGMFYLLQSMKGNGKLIALALTTGLMQLGTPLAQITVPFIAGDGNIHTITLFQLSLTLLCIGLVIWLPIPPGVHTKALSWLDLICFSLFAIGIATLCAFFTQGRTISWDTPWIGYLLIISIICIGIAILIESQRKSPILDWQWLTTRQIITFGLMSAIVRMLISEQTVGAAGLMKSLGMNNDQMVTFYTVTFIASIVGIILSVITFNILDIRKPISIALLGIAIGSFIDIGVGVQTRPEQLYISQAIIAFSALYFMGPMMLEGLIRALAKGPSHIMSFSAIFGLSQTLGGLGGAALFSQFITYRTKEHLADMTSYLSLTNPQVTLGLKQLSAIFSPLTTDPIILQSQATTLLIRQTSLEAQVLAYNDLFIIIGVGASIAFIYSIISRIYYRYHKINIIGKELAVLMQSMPK</sequence>
<protein>
    <submittedName>
        <fullName evidence="7">MFS transporter</fullName>
    </submittedName>
</protein>
<evidence type="ECO:0000256" key="5">
    <source>
        <dbReference type="ARBA" id="ARBA00023136"/>
    </source>
</evidence>